<comment type="caution">
    <text evidence="3">The sequence shown here is derived from an EMBL/GenBank/DDBJ whole genome shotgun (WGS) entry which is preliminary data.</text>
</comment>
<name>A0A9N9ISJ7_9GLOM</name>
<dbReference type="Pfam" id="PF13936">
    <property type="entry name" value="HTH_38"/>
    <property type="match status" value="1"/>
</dbReference>
<feature type="region of interest" description="Disordered" evidence="1">
    <location>
        <begin position="52"/>
        <end position="71"/>
    </location>
</feature>
<accession>A0A9N9ISJ7</accession>
<dbReference type="OrthoDB" id="2393464at2759"/>
<evidence type="ECO:0000313" key="3">
    <source>
        <dbReference type="EMBL" id="CAG8747018.1"/>
    </source>
</evidence>
<dbReference type="EMBL" id="CAJVPQ010016924">
    <property type="protein sequence ID" value="CAG8747018.1"/>
    <property type="molecule type" value="Genomic_DNA"/>
</dbReference>
<sequence length="100" mass="11386">MSKTHKLTPFEREEIVGLSKGGHSIRNISKILGKPKSTIYDVIMKYNKDNCTDTASRSGRPPALSKQDKRQLRRIVRRNCKQAVEEITEQFNQGLNISLS</sequence>
<gene>
    <name evidence="3" type="ORF">FCALED_LOCUS16032</name>
</gene>
<reference evidence="3" key="1">
    <citation type="submission" date="2021-06" db="EMBL/GenBank/DDBJ databases">
        <authorList>
            <person name="Kallberg Y."/>
            <person name="Tangrot J."/>
            <person name="Rosling A."/>
        </authorList>
    </citation>
    <scope>NUCLEOTIDE SEQUENCE</scope>
    <source>
        <strain evidence="3">UK204</strain>
    </source>
</reference>
<dbReference type="InterPro" id="IPR036388">
    <property type="entry name" value="WH-like_DNA-bd_sf"/>
</dbReference>
<evidence type="ECO:0000313" key="4">
    <source>
        <dbReference type="Proteomes" id="UP000789570"/>
    </source>
</evidence>
<protein>
    <submittedName>
        <fullName evidence="3">14380_t:CDS:1</fullName>
    </submittedName>
</protein>
<dbReference type="AlphaFoldDB" id="A0A9N9ISJ7"/>
<proteinExistence type="predicted"/>
<feature type="non-terminal residue" evidence="3">
    <location>
        <position position="100"/>
    </location>
</feature>
<dbReference type="Proteomes" id="UP000789570">
    <property type="component" value="Unassembled WGS sequence"/>
</dbReference>
<dbReference type="InterPro" id="IPR025246">
    <property type="entry name" value="IS30-like_HTH"/>
</dbReference>
<keyword evidence="4" id="KW-1185">Reference proteome</keyword>
<dbReference type="Gene3D" id="1.10.10.10">
    <property type="entry name" value="Winged helix-like DNA-binding domain superfamily/Winged helix DNA-binding domain"/>
    <property type="match status" value="1"/>
</dbReference>
<dbReference type="InterPro" id="IPR009057">
    <property type="entry name" value="Homeodomain-like_sf"/>
</dbReference>
<dbReference type="SUPFAM" id="SSF46689">
    <property type="entry name" value="Homeodomain-like"/>
    <property type="match status" value="1"/>
</dbReference>
<feature type="domain" description="Transposase IS30-like HTH" evidence="2">
    <location>
        <begin position="3"/>
        <end position="41"/>
    </location>
</feature>
<organism evidence="3 4">
    <name type="scientific">Funneliformis caledonium</name>
    <dbReference type="NCBI Taxonomy" id="1117310"/>
    <lineage>
        <taxon>Eukaryota</taxon>
        <taxon>Fungi</taxon>
        <taxon>Fungi incertae sedis</taxon>
        <taxon>Mucoromycota</taxon>
        <taxon>Glomeromycotina</taxon>
        <taxon>Glomeromycetes</taxon>
        <taxon>Glomerales</taxon>
        <taxon>Glomeraceae</taxon>
        <taxon>Funneliformis</taxon>
    </lineage>
</organism>
<evidence type="ECO:0000259" key="2">
    <source>
        <dbReference type="Pfam" id="PF13936"/>
    </source>
</evidence>
<evidence type="ECO:0000256" key="1">
    <source>
        <dbReference type="SAM" id="MobiDB-lite"/>
    </source>
</evidence>